<feature type="active site" evidence="1">
    <location>
        <position position="53"/>
    </location>
</feature>
<proteinExistence type="predicted"/>
<dbReference type="AlphaFoldDB" id="A0A6A6XVQ3"/>
<dbReference type="EMBL" id="MU001745">
    <property type="protein sequence ID" value="KAF2800626.1"/>
    <property type="molecule type" value="Genomic_DNA"/>
</dbReference>
<gene>
    <name evidence="2" type="ORF">K505DRAFT_403958</name>
</gene>
<evidence type="ECO:0000256" key="1">
    <source>
        <dbReference type="PIRSR" id="PIRSR016184-1"/>
    </source>
</evidence>
<dbReference type="InterPro" id="IPR003719">
    <property type="entry name" value="Phenazine_PhzF-like"/>
</dbReference>
<dbReference type="Pfam" id="PF02567">
    <property type="entry name" value="PhzC-PhzF"/>
    <property type="match status" value="1"/>
</dbReference>
<dbReference type="PANTHER" id="PTHR13774">
    <property type="entry name" value="PHENAZINE BIOSYNTHESIS PROTEIN"/>
    <property type="match status" value="1"/>
</dbReference>
<evidence type="ECO:0000313" key="2">
    <source>
        <dbReference type="EMBL" id="KAF2800626.1"/>
    </source>
</evidence>
<keyword evidence="3" id="KW-1185">Reference proteome</keyword>
<sequence>MASSPIELDFVTVDVFTDKKYEGNPLAIVEIPSSISVSQEQKQAIAREFNLSETTFLHIDESNADAKSWTVDIFMTTSELPFAGHPTIGTACHVLSRAARSRGVGSGKIEAGFDIKAGPIGLEYDVGKKVARAAIPHNIHIHKRTWAREELLKLHPRLAEASRQNKISLKDEFPIVSVVRGMTFILIELESEEALGLVGTTGSPLSVDGLDEDWKDTFVGMYFFVRSQDKPDGIKSLRTRMIEGTLEDPATGSAASDLAGYLSIVEGKPKESLRYEIVQGVEMGRRSEIHIEVVMAEEAGIADIYLEGSAVQVMAGRLTV</sequence>
<organism evidence="2 3">
    <name type="scientific">Melanomma pulvis-pyrius CBS 109.77</name>
    <dbReference type="NCBI Taxonomy" id="1314802"/>
    <lineage>
        <taxon>Eukaryota</taxon>
        <taxon>Fungi</taxon>
        <taxon>Dikarya</taxon>
        <taxon>Ascomycota</taxon>
        <taxon>Pezizomycotina</taxon>
        <taxon>Dothideomycetes</taxon>
        <taxon>Pleosporomycetidae</taxon>
        <taxon>Pleosporales</taxon>
        <taxon>Melanommataceae</taxon>
        <taxon>Melanomma</taxon>
    </lineage>
</organism>
<dbReference type="Proteomes" id="UP000799757">
    <property type="component" value="Unassembled WGS sequence"/>
</dbReference>
<dbReference type="GO" id="GO:0005737">
    <property type="term" value="C:cytoplasm"/>
    <property type="evidence" value="ECO:0007669"/>
    <property type="project" value="TreeGrafter"/>
</dbReference>
<dbReference type="OrthoDB" id="412383at2759"/>
<dbReference type="SUPFAM" id="SSF54506">
    <property type="entry name" value="Diaminopimelate epimerase-like"/>
    <property type="match status" value="1"/>
</dbReference>
<dbReference type="GO" id="GO:0016853">
    <property type="term" value="F:isomerase activity"/>
    <property type="evidence" value="ECO:0007669"/>
    <property type="project" value="TreeGrafter"/>
</dbReference>
<dbReference type="PIRSF" id="PIRSF016184">
    <property type="entry name" value="PhzC_PhzF"/>
    <property type="match status" value="1"/>
</dbReference>
<dbReference type="NCBIfam" id="TIGR00654">
    <property type="entry name" value="PhzF_family"/>
    <property type="match status" value="1"/>
</dbReference>
<dbReference type="Gene3D" id="3.10.310.10">
    <property type="entry name" value="Diaminopimelate Epimerase, Chain A, domain 1"/>
    <property type="match status" value="2"/>
</dbReference>
<evidence type="ECO:0000313" key="3">
    <source>
        <dbReference type="Proteomes" id="UP000799757"/>
    </source>
</evidence>
<accession>A0A6A6XVQ3</accession>
<protein>
    <submittedName>
        <fullName evidence="2">Diaminopimelate epimerase-like protein</fullName>
    </submittedName>
</protein>
<reference evidence="2" key="1">
    <citation type="journal article" date="2020" name="Stud. Mycol.">
        <title>101 Dothideomycetes genomes: a test case for predicting lifestyles and emergence of pathogens.</title>
        <authorList>
            <person name="Haridas S."/>
            <person name="Albert R."/>
            <person name="Binder M."/>
            <person name="Bloem J."/>
            <person name="Labutti K."/>
            <person name="Salamov A."/>
            <person name="Andreopoulos B."/>
            <person name="Baker S."/>
            <person name="Barry K."/>
            <person name="Bills G."/>
            <person name="Bluhm B."/>
            <person name="Cannon C."/>
            <person name="Castanera R."/>
            <person name="Culley D."/>
            <person name="Daum C."/>
            <person name="Ezra D."/>
            <person name="Gonzalez J."/>
            <person name="Henrissat B."/>
            <person name="Kuo A."/>
            <person name="Liang C."/>
            <person name="Lipzen A."/>
            <person name="Lutzoni F."/>
            <person name="Magnuson J."/>
            <person name="Mondo S."/>
            <person name="Nolan M."/>
            <person name="Ohm R."/>
            <person name="Pangilinan J."/>
            <person name="Park H.-J."/>
            <person name="Ramirez L."/>
            <person name="Alfaro M."/>
            <person name="Sun H."/>
            <person name="Tritt A."/>
            <person name="Yoshinaga Y."/>
            <person name="Zwiers L.-H."/>
            <person name="Turgeon B."/>
            <person name="Goodwin S."/>
            <person name="Spatafora J."/>
            <person name="Crous P."/>
            <person name="Grigoriev I."/>
        </authorList>
    </citation>
    <scope>NUCLEOTIDE SEQUENCE</scope>
    <source>
        <strain evidence="2">CBS 109.77</strain>
    </source>
</reference>
<name>A0A6A6XVQ3_9PLEO</name>
<dbReference type="PANTHER" id="PTHR13774:SF32">
    <property type="entry name" value="ANTISENSE-ENHANCING SEQUENCE 1"/>
    <property type="match status" value="1"/>
</dbReference>